<proteinExistence type="predicted"/>
<evidence type="ECO:0000256" key="1">
    <source>
        <dbReference type="SAM" id="MobiDB-lite"/>
    </source>
</evidence>
<organism evidence="2 3">
    <name type="scientific">Corynebacterium matruchotii ATCC 33806</name>
    <dbReference type="NCBI Taxonomy" id="566549"/>
    <lineage>
        <taxon>Bacteria</taxon>
        <taxon>Bacillati</taxon>
        <taxon>Actinomycetota</taxon>
        <taxon>Actinomycetes</taxon>
        <taxon>Mycobacteriales</taxon>
        <taxon>Corynebacteriaceae</taxon>
        <taxon>Corynebacterium</taxon>
    </lineage>
</organism>
<reference evidence="2 3" key="1">
    <citation type="submission" date="2009-01" db="EMBL/GenBank/DDBJ databases">
        <authorList>
            <person name="Fulton L."/>
            <person name="Clifton S."/>
            <person name="Chinwalla A.T."/>
            <person name="Mitreva M."/>
            <person name="Sodergren E."/>
            <person name="Weinstock G."/>
            <person name="Clifton S."/>
            <person name="Dooling D.J."/>
            <person name="Fulton B."/>
            <person name="Minx P."/>
            <person name="Pepin K.H."/>
            <person name="Johnson M."/>
            <person name="Bhonagiri V."/>
            <person name="Nash W.E."/>
            <person name="Mardis E.R."/>
            <person name="Wilson R.K."/>
        </authorList>
    </citation>
    <scope>NUCLEOTIDE SEQUENCE [LARGE SCALE GENOMIC DNA]</scope>
    <source>
        <strain evidence="2 3">ATCC 33806</strain>
    </source>
</reference>
<evidence type="ECO:0000313" key="3">
    <source>
        <dbReference type="Proteomes" id="UP000006247"/>
    </source>
</evidence>
<comment type="caution">
    <text evidence="2">The sequence shown here is derived from an EMBL/GenBank/DDBJ whole genome shotgun (WGS) entry which is preliminary data.</text>
</comment>
<accession>C0E7Q6</accession>
<dbReference type="Proteomes" id="UP000006247">
    <property type="component" value="Unassembled WGS sequence"/>
</dbReference>
<protein>
    <submittedName>
        <fullName evidence="2">Uncharacterized protein</fullName>
    </submittedName>
</protein>
<feature type="region of interest" description="Disordered" evidence="1">
    <location>
        <begin position="17"/>
        <end position="48"/>
    </location>
</feature>
<dbReference type="AlphaFoldDB" id="C0E7Q6"/>
<gene>
    <name evidence="2" type="ORF">CORMATOL_03047</name>
</gene>
<evidence type="ECO:0000313" key="2">
    <source>
        <dbReference type="EMBL" id="EEG25431.1"/>
    </source>
</evidence>
<name>C0E7Q6_9CORY</name>
<dbReference type="EMBL" id="ACEB01000053">
    <property type="protein sequence ID" value="EEG25431.1"/>
    <property type="molecule type" value="Genomic_DNA"/>
</dbReference>
<sequence>MNTVFDRTCTALKDTAVQAAPSTHNHPGNQRDMKNNVLPTTSPTPFPQ</sequence>
<dbReference type="HOGENOM" id="CLU_3151807_0_0_11"/>